<reference evidence="6 7" key="1">
    <citation type="journal article" date="2012" name="BMC Genomics">
        <title>Complete genome sequence of Saccharothrix espanaensis DSM 44229T and comparison to the other completely sequenced Pseudonocardiaceae.</title>
        <authorList>
            <person name="Strobel T."/>
            <person name="Al-Dilaimi A."/>
            <person name="Blom J."/>
            <person name="Gessner A."/>
            <person name="Kalinowski J."/>
            <person name="Luzhetska M."/>
            <person name="Puhler A."/>
            <person name="Szczepanowski R."/>
            <person name="Bechthold A."/>
            <person name="Ruckert C."/>
        </authorList>
    </citation>
    <scope>NUCLEOTIDE SEQUENCE [LARGE SCALE GENOMIC DNA]</scope>
    <source>
        <strain evidence="7">ATCC 51144 / DSM 44229 / JCM 9112 / NBRC 15066 / NRRL 15764</strain>
    </source>
</reference>
<dbReference type="SUPFAM" id="SSF51197">
    <property type="entry name" value="Clavaminate synthase-like"/>
    <property type="match status" value="1"/>
</dbReference>
<dbReference type="KEGG" id="sesp:BN6_22440"/>
<accession>K0JQG0</accession>
<dbReference type="Proteomes" id="UP000006281">
    <property type="component" value="Chromosome"/>
</dbReference>
<dbReference type="InterPro" id="IPR042098">
    <property type="entry name" value="TauD-like_sf"/>
</dbReference>
<dbReference type="PATRIC" id="fig|1179773.3.peg.2236"/>
<sequence>MRHLEVDREVGGWWSAHGDEVESCLDRDGGVVLDGPGLTDVANFQVLAELACGPLSRDNPEHPLVGDDPTGTVNRPVEYSSKRKLLWHNENTFATEWPRRIAFGCQRAADRGETPTVDMTAVYEELTPAVRGRFEELGVTYVRRLGTDLGLDWPTVYGTTDRQAVERRCERDGARWEWSDDGRVLTTWQRRAAVITLPGGRRSFVAQVLHWHPRALDEDVHEAMAALMPPGEFPKTCTFGDGSPIPDEDVVELLTTCDRLEEVVGWTEGRVMLLDNLRRAHARNPYTGERRLLVAIGRAVDHATAGSGHGG</sequence>
<evidence type="ECO:0000256" key="4">
    <source>
        <dbReference type="ARBA" id="ARBA00023194"/>
    </source>
</evidence>
<dbReference type="eggNOG" id="COG2175">
    <property type="taxonomic scope" value="Bacteria"/>
</dbReference>
<evidence type="ECO:0000313" key="6">
    <source>
        <dbReference type="EMBL" id="CCH29565.1"/>
    </source>
</evidence>
<keyword evidence="2" id="KW-0560">Oxidoreductase</keyword>
<proteinExistence type="predicted"/>
<evidence type="ECO:0000256" key="3">
    <source>
        <dbReference type="ARBA" id="ARBA00023004"/>
    </source>
</evidence>
<dbReference type="Pfam" id="PF02668">
    <property type="entry name" value="TauD"/>
    <property type="match status" value="1"/>
</dbReference>
<evidence type="ECO:0000256" key="1">
    <source>
        <dbReference type="ARBA" id="ARBA00001954"/>
    </source>
</evidence>
<dbReference type="InterPro" id="IPR003819">
    <property type="entry name" value="TauD/TfdA-like"/>
</dbReference>
<dbReference type="PANTHER" id="PTHR10696">
    <property type="entry name" value="GAMMA-BUTYROBETAINE HYDROXYLASE-RELATED"/>
    <property type="match status" value="1"/>
</dbReference>
<dbReference type="PANTHER" id="PTHR10696:SF56">
    <property type="entry name" value="TAUD_TFDA-LIKE DOMAIN-CONTAINING PROTEIN"/>
    <property type="match status" value="1"/>
</dbReference>
<dbReference type="RefSeq" id="WP_015099677.1">
    <property type="nucleotide sequence ID" value="NC_019673.1"/>
</dbReference>
<keyword evidence="3" id="KW-0408">Iron</keyword>
<keyword evidence="4" id="KW-0045">Antibiotic biosynthesis</keyword>
<dbReference type="Gene3D" id="3.60.130.10">
    <property type="entry name" value="Clavaminate synthase-like"/>
    <property type="match status" value="1"/>
</dbReference>
<dbReference type="InterPro" id="IPR050411">
    <property type="entry name" value="AlphaKG_dependent_hydroxylases"/>
</dbReference>
<dbReference type="STRING" id="1179773.BN6_22440"/>
<evidence type="ECO:0000259" key="5">
    <source>
        <dbReference type="Pfam" id="PF02668"/>
    </source>
</evidence>
<keyword evidence="7" id="KW-1185">Reference proteome</keyword>
<dbReference type="HOGENOM" id="CLU_044153_0_0_11"/>
<keyword evidence="6" id="KW-0223">Dioxygenase</keyword>
<dbReference type="AlphaFoldDB" id="K0JQG0"/>
<dbReference type="OrthoDB" id="9769888at2"/>
<name>K0JQG0_SACES</name>
<evidence type="ECO:0000256" key="2">
    <source>
        <dbReference type="ARBA" id="ARBA00023002"/>
    </source>
</evidence>
<protein>
    <submittedName>
        <fullName evidence="6">Taurine dioxygenase</fullName>
    </submittedName>
</protein>
<comment type="cofactor">
    <cofactor evidence="1">
        <name>Fe(2+)</name>
        <dbReference type="ChEBI" id="CHEBI:29033"/>
    </cofactor>
</comment>
<dbReference type="GO" id="GO:0017000">
    <property type="term" value="P:antibiotic biosynthetic process"/>
    <property type="evidence" value="ECO:0007669"/>
    <property type="project" value="UniProtKB-KW"/>
</dbReference>
<dbReference type="EMBL" id="HE804045">
    <property type="protein sequence ID" value="CCH29565.1"/>
    <property type="molecule type" value="Genomic_DNA"/>
</dbReference>
<dbReference type="BioCyc" id="SESP1179773:BN6_RS10915-MONOMER"/>
<gene>
    <name evidence="6" type="ordered locus">BN6_22440</name>
</gene>
<organism evidence="6 7">
    <name type="scientific">Saccharothrix espanaensis (strain ATCC 51144 / DSM 44229 / JCM 9112 / NBRC 15066 / NRRL 15764)</name>
    <dbReference type="NCBI Taxonomy" id="1179773"/>
    <lineage>
        <taxon>Bacteria</taxon>
        <taxon>Bacillati</taxon>
        <taxon>Actinomycetota</taxon>
        <taxon>Actinomycetes</taxon>
        <taxon>Pseudonocardiales</taxon>
        <taxon>Pseudonocardiaceae</taxon>
        <taxon>Saccharothrix</taxon>
    </lineage>
</organism>
<feature type="domain" description="TauD/TfdA-like" evidence="5">
    <location>
        <begin position="16"/>
        <end position="294"/>
    </location>
</feature>
<evidence type="ECO:0000313" key="7">
    <source>
        <dbReference type="Proteomes" id="UP000006281"/>
    </source>
</evidence>
<dbReference type="GO" id="GO:0051213">
    <property type="term" value="F:dioxygenase activity"/>
    <property type="evidence" value="ECO:0007669"/>
    <property type="project" value="UniProtKB-KW"/>
</dbReference>